<dbReference type="Gene3D" id="1.10.3720.10">
    <property type="entry name" value="MetI-like"/>
    <property type="match status" value="1"/>
</dbReference>
<evidence type="ECO:0000259" key="9">
    <source>
        <dbReference type="PROSITE" id="PS50928"/>
    </source>
</evidence>
<evidence type="ECO:0000256" key="7">
    <source>
        <dbReference type="ARBA" id="ARBA00023136"/>
    </source>
</evidence>
<gene>
    <name evidence="10" type="ORF">MPHL21000_11890</name>
</gene>
<organism evidence="10 11">
    <name type="scientific">Mycolicibacterium phlei DSM 43239 = CCUG 21000</name>
    <dbReference type="NCBI Taxonomy" id="1226750"/>
    <lineage>
        <taxon>Bacteria</taxon>
        <taxon>Bacillati</taxon>
        <taxon>Actinomycetota</taxon>
        <taxon>Actinomycetes</taxon>
        <taxon>Mycobacteriales</taxon>
        <taxon>Mycobacteriaceae</taxon>
        <taxon>Mycolicibacterium</taxon>
    </lineage>
</organism>
<evidence type="ECO:0000256" key="4">
    <source>
        <dbReference type="ARBA" id="ARBA00022475"/>
    </source>
</evidence>
<keyword evidence="3 8" id="KW-0813">Transport</keyword>
<dbReference type="GeneID" id="74304088"/>
<comment type="similarity">
    <text evidence="2">Belongs to the binding-protein-dependent transport system permease family. CysTW subfamily.</text>
</comment>
<feature type="transmembrane region" description="Helical" evidence="8">
    <location>
        <begin position="194"/>
        <end position="215"/>
    </location>
</feature>
<feature type="transmembrane region" description="Helical" evidence="8">
    <location>
        <begin position="21"/>
        <end position="47"/>
    </location>
</feature>
<dbReference type="InterPro" id="IPR000515">
    <property type="entry name" value="MetI-like"/>
</dbReference>
<evidence type="ECO:0000256" key="8">
    <source>
        <dbReference type="RuleBase" id="RU363032"/>
    </source>
</evidence>
<dbReference type="PANTHER" id="PTHR43848:SF2">
    <property type="entry name" value="PUTRESCINE TRANSPORT SYSTEM PERMEASE PROTEIN POTI"/>
    <property type="match status" value="1"/>
</dbReference>
<dbReference type="PROSITE" id="PS50928">
    <property type="entry name" value="ABC_TM1"/>
    <property type="match status" value="1"/>
</dbReference>
<feature type="transmembrane region" description="Helical" evidence="8">
    <location>
        <begin position="247"/>
        <end position="270"/>
    </location>
</feature>
<evidence type="ECO:0000256" key="2">
    <source>
        <dbReference type="ARBA" id="ARBA00007069"/>
    </source>
</evidence>
<evidence type="ECO:0000256" key="3">
    <source>
        <dbReference type="ARBA" id="ARBA00022448"/>
    </source>
</evidence>
<evidence type="ECO:0000313" key="10">
    <source>
        <dbReference type="EMBL" id="KAB7756197.1"/>
    </source>
</evidence>
<dbReference type="PANTHER" id="PTHR43848">
    <property type="entry name" value="PUTRESCINE TRANSPORT SYSTEM PERMEASE PROTEIN POTI"/>
    <property type="match status" value="1"/>
</dbReference>
<evidence type="ECO:0000256" key="1">
    <source>
        <dbReference type="ARBA" id="ARBA00004651"/>
    </source>
</evidence>
<dbReference type="GO" id="GO:0055085">
    <property type="term" value="P:transmembrane transport"/>
    <property type="evidence" value="ECO:0007669"/>
    <property type="project" value="InterPro"/>
</dbReference>
<feature type="transmembrane region" description="Helical" evidence="8">
    <location>
        <begin position="82"/>
        <end position="101"/>
    </location>
</feature>
<feature type="transmembrane region" description="Helical" evidence="8">
    <location>
        <begin position="113"/>
        <end position="138"/>
    </location>
</feature>
<accession>A0A5N5V5B1</accession>
<dbReference type="EMBL" id="ANBP01000013">
    <property type="protein sequence ID" value="KAB7756197.1"/>
    <property type="molecule type" value="Genomic_DNA"/>
</dbReference>
<dbReference type="Proteomes" id="UP000325690">
    <property type="component" value="Unassembled WGS sequence"/>
</dbReference>
<feature type="transmembrane region" description="Helical" evidence="8">
    <location>
        <begin position="144"/>
        <end position="165"/>
    </location>
</feature>
<dbReference type="RefSeq" id="WP_003889701.1">
    <property type="nucleotide sequence ID" value="NZ_ANBO01000041.1"/>
</dbReference>
<proteinExistence type="inferred from homology"/>
<reference evidence="10 11" key="1">
    <citation type="submission" date="2012-10" db="EMBL/GenBank/DDBJ databases">
        <title>The draft sequence of the Mycobacterium pheli genome.</title>
        <authorList>
            <person name="Pettersson B.M.F."/>
            <person name="Das S."/>
            <person name="Dasgupta S."/>
            <person name="Bhattacharya A."/>
            <person name="Kirsebom L.A."/>
        </authorList>
    </citation>
    <scope>NUCLEOTIDE SEQUENCE [LARGE SCALE GENOMIC DNA]</scope>
    <source>
        <strain evidence="10 11">CCUG 21000</strain>
    </source>
</reference>
<evidence type="ECO:0000313" key="11">
    <source>
        <dbReference type="Proteomes" id="UP000325690"/>
    </source>
</evidence>
<name>A0A5N5V5B1_MYCPH</name>
<evidence type="ECO:0000256" key="6">
    <source>
        <dbReference type="ARBA" id="ARBA00022989"/>
    </source>
</evidence>
<keyword evidence="4" id="KW-1003">Cell membrane</keyword>
<keyword evidence="5 8" id="KW-0812">Transmembrane</keyword>
<keyword evidence="6 8" id="KW-1133">Transmembrane helix</keyword>
<comment type="caution">
    <text evidence="10">The sequence shown here is derived from an EMBL/GenBank/DDBJ whole genome shotgun (WGS) entry which is preliminary data.</text>
</comment>
<comment type="subcellular location">
    <subcellularLocation>
        <location evidence="1 8">Cell membrane</location>
        <topology evidence="1 8">Multi-pass membrane protein</topology>
    </subcellularLocation>
</comment>
<evidence type="ECO:0000256" key="5">
    <source>
        <dbReference type="ARBA" id="ARBA00022692"/>
    </source>
</evidence>
<keyword evidence="11" id="KW-1185">Reference proteome</keyword>
<dbReference type="InterPro" id="IPR051789">
    <property type="entry name" value="Bact_Polyamine_Transport"/>
</dbReference>
<sequence>MAISTHPSRSLLSSAAWNLGTVLATALVAVVLIVLVGPILLLAVFSFNDSSIIALPFEGFTLKWYRAAFADPEVVDAVRNSVVLAAIVAPLCVALGTAAAWGLTRFRFRTRGFWAALAGAPLVIPWLVMGVSGLLLFASLGVELSLLTIGAMHIAVTFPLVTALVSARLIRFEKSQEEAAVDLGASQLQLMTRVVLPQLAPTLGAALIFSFAWSFNNFEISFFNGGYEQTFPVWVYSVLRRSDNLPVVNAISTAVSVVQVAVVYGTWMVLKSVINRRGSQESFTDMVAGGLR</sequence>
<dbReference type="GO" id="GO:0005886">
    <property type="term" value="C:plasma membrane"/>
    <property type="evidence" value="ECO:0007669"/>
    <property type="project" value="UniProtKB-SubCell"/>
</dbReference>
<dbReference type="SUPFAM" id="SSF161098">
    <property type="entry name" value="MetI-like"/>
    <property type="match status" value="1"/>
</dbReference>
<dbReference type="AlphaFoldDB" id="A0A5N5V5B1"/>
<keyword evidence="7 8" id="KW-0472">Membrane</keyword>
<dbReference type="InterPro" id="IPR035906">
    <property type="entry name" value="MetI-like_sf"/>
</dbReference>
<feature type="domain" description="ABC transmembrane type-1" evidence="9">
    <location>
        <begin position="78"/>
        <end position="270"/>
    </location>
</feature>
<dbReference type="CDD" id="cd06261">
    <property type="entry name" value="TM_PBP2"/>
    <property type="match status" value="1"/>
</dbReference>
<dbReference type="Pfam" id="PF00528">
    <property type="entry name" value="BPD_transp_1"/>
    <property type="match status" value="1"/>
</dbReference>
<protein>
    <submittedName>
        <fullName evidence="10">ABC transporter permease</fullName>
    </submittedName>
</protein>